<evidence type="ECO:0008006" key="4">
    <source>
        <dbReference type="Google" id="ProtNLM"/>
    </source>
</evidence>
<organism evidence="2 3">
    <name type="scientific">Tetraparma gracilis</name>
    <dbReference type="NCBI Taxonomy" id="2962635"/>
    <lineage>
        <taxon>Eukaryota</taxon>
        <taxon>Sar</taxon>
        <taxon>Stramenopiles</taxon>
        <taxon>Ochrophyta</taxon>
        <taxon>Bolidophyceae</taxon>
        <taxon>Parmales</taxon>
        <taxon>Triparmaceae</taxon>
        <taxon>Tetraparma</taxon>
    </lineage>
</organism>
<keyword evidence="3" id="KW-1185">Reference proteome</keyword>
<gene>
    <name evidence="2" type="ORF">TeGR_g5305</name>
</gene>
<dbReference type="EMBL" id="BRYB01001209">
    <property type="protein sequence ID" value="GMI20578.1"/>
    <property type="molecule type" value="Genomic_DNA"/>
</dbReference>
<reference evidence="2 3" key="1">
    <citation type="journal article" date="2023" name="Commun. Biol.">
        <title>Genome analysis of Parmales, the sister group of diatoms, reveals the evolutionary specialization of diatoms from phago-mixotrophs to photoautotrophs.</title>
        <authorList>
            <person name="Ban H."/>
            <person name="Sato S."/>
            <person name="Yoshikawa S."/>
            <person name="Yamada K."/>
            <person name="Nakamura Y."/>
            <person name="Ichinomiya M."/>
            <person name="Sato N."/>
            <person name="Blanc-Mathieu R."/>
            <person name="Endo H."/>
            <person name="Kuwata A."/>
            <person name="Ogata H."/>
        </authorList>
    </citation>
    <scope>NUCLEOTIDE SEQUENCE [LARGE SCALE GENOMIC DNA]</scope>
</reference>
<dbReference type="InterPro" id="IPR013783">
    <property type="entry name" value="Ig-like_fold"/>
</dbReference>
<dbReference type="SUPFAM" id="SSF81296">
    <property type="entry name" value="E set domains"/>
    <property type="match status" value="1"/>
</dbReference>
<comment type="caution">
    <text evidence="2">The sequence shown here is derived from an EMBL/GenBank/DDBJ whole genome shotgun (WGS) entry which is preliminary data.</text>
</comment>
<dbReference type="Proteomes" id="UP001165060">
    <property type="component" value="Unassembled WGS sequence"/>
</dbReference>
<keyword evidence="1" id="KW-0732">Signal</keyword>
<accession>A0ABQ6M6V2</accession>
<proteinExistence type="predicted"/>
<dbReference type="Gene3D" id="2.60.40.10">
    <property type="entry name" value="Immunoglobulins"/>
    <property type="match status" value="1"/>
</dbReference>
<protein>
    <recommendedName>
        <fullName evidence="4">AMP-activated protein kinase glycogen-binding domain-containing protein</fullName>
    </recommendedName>
</protein>
<evidence type="ECO:0000256" key="1">
    <source>
        <dbReference type="SAM" id="SignalP"/>
    </source>
</evidence>
<name>A0ABQ6M6V2_9STRA</name>
<evidence type="ECO:0000313" key="2">
    <source>
        <dbReference type="EMBL" id="GMI20578.1"/>
    </source>
</evidence>
<feature type="chain" id="PRO_5046771318" description="AMP-activated protein kinase glycogen-binding domain-containing protein" evidence="1">
    <location>
        <begin position="19"/>
        <end position="231"/>
    </location>
</feature>
<evidence type="ECO:0000313" key="3">
    <source>
        <dbReference type="Proteomes" id="UP001165060"/>
    </source>
</evidence>
<dbReference type="InterPro" id="IPR014756">
    <property type="entry name" value="Ig_E-set"/>
</dbReference>
<sequence>MKLLFLSLLGFLASSALGEFLFEDTYPNFGFYVTDATTEIRRSWDCKDADEGGYTPPPAADEVSFEFKFDLNAWLATDGAGAEAPGSLFMTGEADSWNGWGTELRDSDADGIYTATMNLMPGSYQFLILLNGNDWDNKISALLDSDCDFLPGDQHNNFGYEVTTDTTLISLTTDCVMPSEEEEDVVAETSAPTATPTEIGIIDLDGSSSTLAPALATLVATVLSLSLGGLF</sequence>
<feature type="signal peptide" evidence="1">
    <location>
        <begin position="1"/>
        <end position="18"/>
    </location>
</feature>